<feature type="compositionally biased region" description="Low complexity" evidence="1">
    <location>
        <begin position="132"/>
        <end position="144"/>
    </location>
</feature>
<feature type="region of interest" description="Disordered" evidence="1">
    <location>
        <begin position="34"/>
        <end position="58"/>
    </location>
</feature>
<dbReference type="Proteomes" id="UP000533905">
    <property type="component" value="Unassembled WGS sequence"/>
</dbReference>
<feature type="region of interest" description="Disordered" evidence="1">
    <location>
        <begin position="290"/>
        <end position="315"/>
    </location>
</feature>
<dbReference type="RefSeq" id="WP_171079989.1">
    <property type="nucleotide sequence ID" value="NZ_JABAIV010000001.1"/>
</dbReference>
<feature type="region of interest" description="Disordered" evidence="1">
    <location>
        <begin position="116"/>
        <end position="178"/>
    </location>
</feature>
<sequence>MQHTLVAVFDNRTDAQNAMNELLSSSFTREEVRLSNADPTGMTDSVTGQGDSRTSEPGESIGASIKHFFHDLFGADHGERVSRYEGAVTRGHHVLTVSAGSLTEVERAADIVERYGPTDIDEQASGEGATGAGAMSAGSMGMGATPESMRMSGAGGMQSARPAAQSAQSDSVLSQQLDNPGDRKLFAQQSLNQAEPMGQTYQEPMGKSGLSATGGTSFQGSTLQENSVQGSSLDGTQGTDASFDSSAQQGGTIRGSSLEGSAYQGGAPGAQQRDARMDSGLGNAMRSVEIQRGKSRIYSPDPGVGSGSSPSLDIGSTFGDDDGYYRNHFLANYSSGDDYDSYRPAYSYGSDMARDTRYSGRKWDEVEPELRSSWDTRSSGSAGATWDKMKAAVRRGWDRIASDDDDTQYRSHYDTHLSSTGEDYDSYKPAYDYGSEMRKSQMYRNQPWDDIEGDMRRGWDSRIAVGTGTGSAAGGSEGVGGAWDKMKSAVRHGWDSITGGHDTTADRLDLDDDDTAYRSHWNATYSTATQGSTYDEYKPAYSYGSEMARSEKYRGRQWNEIENDLRSDWDMRYGRGGQSTWETMKLAVRHGWDRMTS</sequence>
<feature type="compositionally biased region" description="Low complexity" evidence="1">
    <location>
        <begin position="158"/>
        <end position="171"/>
    </location>
</feature>
<comment type="caution">
    <text evidence="2">The sequence shown here is derived from an EMBL/GenBank/DDBJ whole genome shotgun (WGS) entry which is preliminary data.</text>
</comment>
<dbReference type="AlphaFoldDB" id="A0A7Y2JV10"/>
<protein>
    <submittedName>
        <fullName evidence="2">Uncharacterized protein</fullName>
    </submittedName>
</protein>
<proteinExistence type="predicted"/>
<dbReference type="EMBL" id="JABAIV010000001">
    <property type="protein sequence ID" value="NNG21496.1"/>
    <property type="molecule type" value="Genomic_DNA"/>
</dbReference>
<feature type="compositionally biased region" description="Polar residues" evidence="1">
    <location>
        <begin position="210"/>
        <end position="259"/>
    </location>
</feature>
<keyword evidence="3" id="KW-1185">Reference proteome</keyword>
<feature type="compositionally biased region" description="Polar residues" evidence="1">
    <location>
        <begin position="42"/>
        <end position="57"/>
    </location>
</feature>
<name>A0A7Y2JV10_9BURK</name>
<feature type="region of interest" description="Disordered" evidence="1">
    <location>
        <begin position="199"/>
        <end position="275"/>
    </location>
</feature>
<evidence type="ECO:0000256" key="1">
    <source>
        <dbReference type="SAM" id="MobiDB-lite"/>
    </source>
</evidence>
<organism evidence="2 3">
    <name type="scientific">Telluria aromaticivorans</name>
    <dbReference type="NCBI Taxonomy" id="2725995"/>
    <lineage>
        <taxon>Bacteria</taxon>
        <taxon>Pseudomonadati</taxon>
        <taxon>Pseudomonadota</taxon>
        <taxon>Betaproteobacteria</taxon>
        <taxon>Burkholderiales</taxon>
        <taxon>Oxalobacteraceae</taxon>
        <taxon>Telluria group</taxon>
        <taxon>Telluria</taxon>
    </lineage>
</organism>
<evidence type="ECO:0000313" key="3">
    <source>
        <dbReference type="Proteomes" id="UP000533905"/>
    </source>
</evidence>
<feature type="compositionally biased region" description="Low complexity" evidence="1">
    <location>
        <begin position="299"/>
        <end position="311"/>
    </location>
</feature>
<reference evidence="2 3" key="1">
    <citation type="submission" date="2020-04" db="EMBL/GenBank/DDBJ databases">
        <title>Massilia sp. nov., a cold adapted bacteria isolated from Arctic soil.</title>
        <authorList>
            <person name="Son J."/>
            <person name="Ka J.-O."/>
        </authorList>
    </citation>
    <scope>NUCLEOTIDE SEQUENCE [LARGE SCALE GENOMIC DNA]</scope>
    <source>
        <strain evidence="2 3">ML15P13</strain>
    </source>
</reference>
<accession>A0A7Y2JV10</accession>
<gene>
    <name evidence="2" type="ORF">HGB41_00560</name>
</gene>
<evidence type="ECO:0000313" key="2">
    <source>
        <dbReference type="EMBL" id="NNG21496.1"/>
    </source>
</evidence>